<dbReference type="Proteomes" id="UP001305521">
    <property type="component" value="Chromosome"/>
</dbReference>
<evidence type="ECO:0000313" key="4">
    <source>
        <dbReference type="Proteomes" id="UP001305521"/>
    </source>
</evidence>
<protein>
    <submittedName>
        <fullName evidence="3">DUF4424 family protein</fullName>
    </submittedName>
</protein>
<keyword evidence="1" id="KW-0732">Signal</keyword>
<feature type="domain" description="DUF4424" evidence="2">
    <location>
        <begin position="22"/>
        <end position="318"/>
    </location>
</feature>
<dbReference type="EMBL" id="CP137852">
    <property type="protein sequence ID" value="WPB87108.1"/>
    <property type="molecule type" value="Genomic_DNA"/>
</dbReference>
<evidence type="ECO:0000256" key="1">
    <source>
        <dbReference type="SAM" id="SignalP"/>
    </source>
</evidence>
<name>A0ABZ0PMZ1_9PROT</name>
<evidence type="ECO:0000313" key="3">
    <source>
        <dbReference type="EMBL" id="WPB87108.1"/>
    </source>
</evidence>
<proteinExistence type="predicted"/>
<dbReference type="Pfam" id="PF14415">
    <property type="entry name" value="DUF4424"/>
    <property type="match status" value="1"/>
</dbReference>
<sequence length="325" mass="36684">MPRFALRLAALLLLALARPAPANDSMAAIGIGGLALVRSEAVRLDRQELFISRERVRVEYLFTNTTDRDIETLVAFPLPDFTHSPVERVPDYRRELDFRTVVEGRPVTYELVQRAHFKGQDITERLRALGLPLVGGEEFERRVNDLPEPQRAALLREELVIGALEQGRTNIDEPLWTVSTSVTRRQVFPAGRSLAVQHSYVPFAGGSVGGRLGPARRASPEFQALRARYCMEDGFLAAFDRRTRPAARGADYGEIWLQYRLTPGANWAGPIRDFRLVVDKGDPAAIVSFCGEGVRRLDARRFEMRRTDFTPTRDLDILIVEFVRP</sequence>
<evidence type="ECO:0000259" key="2">
    <source>
        <dbReference type="Pfam" id="PF14415"/>
    </source>
</evidence>
<keyword evidence="4" id="KW-1185">Reference proteome</keyword>
<feature type="chain" id="PRO_5046409378" evidence="1">
    <location>
        <begin position="23"/>
        <end position="325"/>
    </location>
</feature>
<gene>
    <name evidence="3" type="ORF">R9Z33_09570</name>
</gene>
<reference evidence="3 4" key="1">
    <citation type="submission" date="2023-11" db="EMBL/GenBank/DDBJ databases">
        <title>Arctic aerobic anoxygenic photoheterotroph Sediminicoccus rosea KRV36 adapts its photosynthesis to long days of polar summer.</title>
        <authorList>
            <person name="Tomasch J."/>
            <person name="Kopejtka K."/>
            <person name="Bily T."/>
            <person name="Gardiner A.T."/>
            <person name="Gardian Z."/>
            <person name="Shivaramu S."/>
            <person name="Koblizek M."/>
            <person name="Engelhardt F."/>
            <person name="Kaftan D."/>
        </authorList>
    </citation>
    <scope>NUCLEOTIDE SEQUENCE [LARGE SCALE GENOMIC DNA]</scope>
    <source>
        <strain evidence="3 4">R-30</strain>
    </source>
</reference>
<dbReference type="Gene3D" id="2.60.40.3680">
    <property type="match status" value="2"/>
</dbReference>
<feature type="signal peptide" evidence="1">
    <location>
        <begin position="1"/>
        <end position="22"/>
    </location>
</feature>
<accession>A0ABZ0PMZ1</accession>
<dbReference type="RefSeq" id="WP_318651065.1">
    <property type="nucleotide sequence ID" value="NZ_CP137852.1"/>
</dbReference>
<dbReference type="InterPro" id="IPR025538">
    <property type="entry name" value="DUF4424"/>
</dbReference>
<organism evidence="3 4">
    <name type="scientific">Sediminicoccus rosea</name>
    <dbReference type="NCBI Taxonomy" id="1225128"/>
    <lineage>
        <taxon>Bacteria</taxon>
        <taxon>Pseudomonadati</taxon>
        <taxon>Pseudomonadota</taxon>
        <taxon>Alphaproteobacteria</taxon>
        <taxon>Acetobacterales</taxon>
        <taxon>Roseomonadaceae</taxon>
        <taxon>Sediminicoccus</taxon>
    </lineage>
</organism>